<sequence>MKNPEAAVVPGPARIDTLGSLREHLQWAVELEHATLPPYLCALYSLDPERNPEATEVVGSVFAEEMLHLALAANLLNAVGGRPRLDMPEMLPPHPRRLPHSEVELSLLPFGQEALEMFLRLERPAPPGAPAEADGYETIGQFYAAIEQGLRDLCERLGEREVFCGDPARQVGGSHFRHTAGSLFAVQDLESALGALEEIVEQGEGTARGEVWDGDQDVFHPDRDEVAHYYRFQELDLGRRFRRGDTPRSGPTGEPISVNLAAVRPMRPNPRLSDHAPGSAVRTAQEEFNSTYCTLLNQLEQAFDGDPKLLGVAVGTMYALKAQAGALMLMPDEEGGTAGPTFDYVPPEQRS</sequence>
<dbReference type="PANTHER" id="PTHR34400">
    <property type="match status" value="1"/>
</dbReference>
<dbReference type="PANTHER" id="PTHR34400:SF4">
    <property type="entry name" value="MEMBRANE PROTEIN"/>
    <property type="match status" value="1"/>
</dbReference>
<reference evidence="3" key="1">
    <citation type="journal article" date="2019" name="Int. J. Syst. Evol. Microbiol.">
        <title>The Global Catalogue of Microorganisms (GCM) 10K type strain sequencing project: providing services to taxonomists for standard genome sequencing and annotation.</title>
        <authorList>
            <consortium name="The Broad Institute Genomics Platform"/>
            <consortium name="The Broad Institute Genome Sequencing Center for Infectious Disease"/>
            <person name="Wu L."/>
            <person name="Ma J."/>
        </authorList>
    </citation>
    <scope>NUCLEOTIDE SEQUENCE [LARGE SCALE GENOMIC DNA]</scope>
    <source>
        <strain evidence="3">JCM 17326</strain>
    </source>
</reference>
<feature type="domain" description="Iminophenyl-pyruvate dimer synthase" evidence="1">
    <location>
        <begin position="25"/>
        <end position="236"/>
    </location>
</feature>
<evidence type="ECO:0000259" key="1">
    <source>
        <dbReference type="Pfam" id="PF12902"/>
    </source>
</evidence>
<dbReference type="Gene3D" id="1.20.1260.10">
    <property type="match status" value="1"/>
</dbReference>
<dbReference type="RefSeq" id="WP_345570143.1">
    <property type="nucleotide sequence ID" value="NZ_BAABDQ010000022.1"/>
</dbReference>
<organism evidence="2 3">
    <name type="scientific">Nonomuraea rosea</name>
    <dbReference type="NCBI Taxonomy" id="638574"/>
    <lineage>
        <taxon>Bacteria</taxon>
        <taxon>Bacillati</taxon>
        <taxon>Actinomycetota</taxon>
        <taxon>Actinomycetes</taxon>
        <taxon>Streptosporangiales</taxon>
        <taxon>Streptosporangiaceae</taxon>
        <taxon>Nonomuraea</taxon>
    </lineage>
</organism>
<accession>A0ABP6YKN4</accession>
<dbReference type="EMBL" id="BAABDQ010000022">
    <property type="protein sequence ID" value="GAA3585613.1"/>
    <property type="molecule type" value="Genomic_DNA"/>
</dbReference>
<dbReference type="Proteomes" id="UP001500630">
    <property type="component" value="Unassembled WGS sequence"/>
</dbReference>
<protein>
    <submittedName>
        <fullName evidence="2">Ferritin-like protein</fullName>
    </submittedName>
</protein>
<proteinExistence type="predicted"/>
<dbReference type="InterPro" id="IPR026820">
    <property type="entry name" value="VioB/RebD_dom"/>
</dbReference>
<gene>
    <name evidence="2" type="ORF">GCM10022419_079520</name>
</gene>
<evidence type="ECO:0000313" key="3">
    <source>
        <dbReference type="Proteomes" id="UP001500630"/>
    </source>
</evidence>
<name>A0ABP6YKN4_9ACTN</name>
<comment type="caution">
    <text evidence="2">The sequence shown here is derived from an EMBL/GenBank/DDBJ whole genome shotgun (WGS) entry which is preliminary data.</text>
</comment>
<keyword evidence="3" id="KW-1185">Reference proteome</keyword>
<dbReference type="Pfam" id="PF12902">
    <property type="entry name" value="Ferritin-like"/>
    <property type="match status" value="1"/>
</dbReference>
<dbReference type="InterPro" id="IPR012347">
    <property type="entry name" value="Ferritin-like"/>
</dbReference>
<evidence type="ECO:0000313" key="2">
    <source>
        <dbReference type="EMBL" id="GAA3585613.1"/>
    </source>
</evidence>